<protein>
    <submittedName>
        <fullName evidence="2">Uncharacterized protein</fullName>
    </submittedName>
</protein>
<feature type="region of interest" description="Disordered" evidence="1">
    <location>
        <begin position="129"/>
        <end position="172"/>
    </location>
</feature>
<dbReference type="EMBL" id="JAGIKZ010000029">
    <property type="protein sequence ID" value="MBP2242914.1"/>
    <property type="molecule type" value="Genomic_DNA"/>
</dbReference>
<feature type="compositionally biased region" description="Basic and acidic residues" evidence="1">
    <location>
        <begin position="129"/>
        <end position="158"/>
    </location>
</feature>
<evidence type="ECO:0000313" key="3">
    <source>
        <dbReference type="Proteomes" id="UP001519293"/>
    </source>
</evidence>
<keyword evidence="3" id="KW-1185">Reference proteome</keyword>
<evidence type="ECO:0000256" key="1">
    <source>
        <dbReference type="SAM" id="MobiDB-lite"/>
    </source>
</evidence>
<name>A0ABS4RJL1_9BACI</name>
<dbReference type="Proteomes" id="UP001519293">
    <property type="component" value="Unassembled WGS sequence"/>
</dbReference>
<feature type="compositionally biased region" description="Polar residues" evidence="1">
    <location>
        <begin position="161"/>
        <end position="172"/>
    </location>
</feature>
<comment type="caution">
    <text evidence="2">The sequence shown here is derived from an EMBL/GenBank/DDBJ whole genome shotgun (WGS) entry which is preliminary data.</text>
</comment>
<reference evidence="2 3" key="1">
    <citation type="submission" date="2021-03" db="EMBL/GenBank/DDBJ databases">
        <title>Genomic Encyclopedia of Type Strains, Phase IV (KMG-IV): sequencing the most valuable type-strain genomes for metagenomic binning, comparative biology and taxonomic classification.</title>
        <authorList>
            <person name="Goeker M."/>
        </authorList>
    </citation>
    <scope>NUCLEOTIDE SEQUENCE [LARGE SCALE GENOMIC DNA]</scope>
    <source>
        <strain evidence="2 3">DSM 26675</strain>
    </source>
</reference>
<gene>
    <name evidence="2" type="ORF">J2Z40_003496</name>
</gene>
<evidence type="ECO:0000313" key="2">
    <source>
        <dbReference type="EMBL" id="MBP2242914.1"/>
    </source>
</evidence>
<organism evidence="2 3">
    <name type="scientific">Cytobacillus eiseniae</name>
    <dbReference type="NCBI Taxonomy" id="762947"/>
    <lineage>
        <taxon>Bacteria</taxon>
        <taxon>Bacillati</taxon>
        <taxon>Bacillota</taxon>
        <taxon>Bacilli</taxon>
        <taxon>Bacillales</taxon>
        <taxon>Bacillaceae</taxon>
        <taxon>Cytobacillus</taxon>
    </lineage>
</organism>
<dbReference type="RefSeq" id="WP_066391966.1">
    <property type="nucleotide sequence ID" value="NZ_JAGIKZ010000029.1"/>
</dbReference>
<proteinExistence type="predicted"/>
<accession>A0ABS4RJL1</accession>
<sequence>MSGWVKLNRDVTEVDLWKEIVPLRLYLLLLTKATRDDGRMVSGVRLKRGQYIRAFSKLVEDLGYREGRGEKHYAKSTIKRSVDKLVKKRLIAVEETNMGTLFTLLHCEDIQAKGFIDFFCPSFRGTMTERTENKADTNPEQNQEREKKEEKLENRKNQENGNSTQSKDQTTRMTAITEHFLKLRNRGAILSAKDMQAIEKVAKMEVSLEKLLNWMTTIHSNYQQKSPQQTINSMAYYEAAIMTRLRKMEWKEKKETLHDRIARLEIQGILM</sequence>